<evidence type="ECO:0000313" key="4">
    <source>
        <dbReference type="EMBL" id="VVA34021.1"/>
    </source>
</evidence>
<evidence type="ECO:0000313" key="5">
    <source>
        <dbReference type="Proteomes" id="UP000327085"/>
    </source>
</evidence>
<keyword evidence="1 2" id="KW-0175">Coiled coil</keyword>
<feature type="compositionally biased region" description="Basic and acidic residues" evidence="3">
    <location>
        <begin position="1"/>
        <end position="11"/>
    </location>
</feature>
<feature type="compositionally biased region" description="Polar residues" evidence="3">
    <location>
        <begin position="317"/>
        <end position="328"/>
    </location>
</feature>
<accession>A0A5E4G2H2</accession>
<evidence type="ECO:0000256" key="3">
    <source>
        <dbReference type="SAM" id="MobiDB-lite"/>
    </source>
</evidence>
<feature type="coiled-coil region" evidence="2">
    <location>
        <begin position="126"/>
        <end position="197"/>
    </location>
</feature>
<dbReference type="GO" id="GO:0072699">
    <property type="term" value="P:protein localization to cortical microtubule cytoskeleton"/>
    <property type="evidence" value="ECO:0007669"/>
    <property type="project" value="TreeGrafter"/>
</dbReference>
<evidence type="ECO:0000256" key="1">
    <source>
        <dbReference type="ARBA" id="ARBA00023054"/>
    </source>
</evidence>
<dbReference type="SUPFAM" id="SSF101447">
    <property type="entry name" value="Formin homology 2 domain (FH2 domain)"/>
    <property type="match status" value="1"/>
</dbReference>
<dbReference type="InParanoid" id="A0A5E4G2H2"/>
<dbReference type="GO" id="GO:0055028">
    <property type="term" value="C:cortical microtubule"/>
    <property type="evidence" value="ECO:0007669"/>
    <property type="project" value="TreeGrafter"/>
</dbReference>
<dbReference type="EMBL" id="CABIKO010000314">
    <property type="protein sequence ID" value="VVA34021.1"/>
    <property type="molecule type" value="Genomic_DNA"/>
</dbReference>
<feature type="region of interest" description="Disordered" evidence="3">
    <location>
        <begin position="317"/>
        <end position="343"/>
    </location>
</feature>
<feature type="region of interest" description="Disordered" evidence="3">
    <location>
        <begin position="1"/>
        <end position="84"/>
    </location>
</feature>
<organism evidence="4 5">
    <name type="scientific">Prunus dulcis</name>
    <name type="common">Almond</name>
    <name type="synonym">Amygdalus dulcis</name>
    <dbReference type="NCBI Taxonomy" id="3755"/>
    <lineage>
        <taxon>Eukaryota</taxon>
        <taxon>Viridiplantae</taxon>
        <taxon>Streptophyta</taxon>
        <taxon>Embryophyta</taxon>
        <taxon>Tracheophyta</taxon>
        <taxon>Spermatophyta</taxon>
        <taxon>Magnoliopsida</taxon>
        <taxon>eudicotyledons</taxon>
        <taxon>Gunneridae</taxon>
        <taxon>Pentapetalae</taxon>
        <taxon>rosids</taxon>
        <taxon>fabids</taxon>
        <taxon>Rosales</taxon>
        <taxon>Rosaceae</taxon>
        <taxon>Amygdaloideae</taxon>
        <taxon>Amygdaleae</taxon>
        <taxon>Prunus</taxon>
    </lineage>
</organism>
<name>A0A5E4G2H2_PRUDU</name>
<reference evidence="5" key="1">
    <citation type="journal article" date="2020" name="Plant J.">
        <title>Transposons played a major role in the diversification between the closely related almond and peach genomes: results from the almond genome sequence.</title>
        <authorList>
            <person name="Alioto T."/>
            <person name="Alexiou K.G."/>
            <person name="Bardil A."/>
            <person name="Barteri F."/>
            <person name="Castanera R."/>
            <person name="Cruz F."/>
            <person name="Dhingra A."/>
            <person name="Duval H."/>
            <person name="Fernandez I Marti A."/>
            <person name="Frias L."/>
            <person name="Galan B."/>
            <person name="Garcia J.L."/>
            <person name="Howad W."/>
            <person name="Gomez-Garrido J."/>
            <person name="Gut M."/>
            <person name="Julca I."/>
            <person name="Morata J."/>
            <person name="Puigdomenech P."/>
            <person name="Ribeca P."/>
            <person name="Rubio Cabetas M.J."/>
            <person name="Vlasova A."/>
            <person name="Wirthensohn M."/>
            <person name="Garcia-Mas J."/>
            <person name="Gabaldon T."/>
            <person name="Casacuberta J.M."/>
            <person name="Arus P."/>
        </authorList>
    </citation>
    <scope>NUCLEOTIDE SEQUENCE [LARGE SCALE GENOMIC DNA]</scope>
    <source>
        <strain evidence="5">cv. Texas</strain>
    </source>
</reference>
<feature type="compositionally biased region" description="Gly residues" evidence="3">
    <location>
        <begin position="893"/>
        <end position="911"/>
    </location>
</feature>
<evidence type="ECO:0008006" key="6">
    <source>
        <dbReference type="Google" id="ProtNLM"/>
    </source>
</evidence>
<dbReference type="PANTHER" id="PTHR31342:SF41">
    <property type="entry name" value="OS08G0129600 PROTEIN"/>
    <property type="match status" value="1"/>
</dbReference>
<evidence type="ECO:0000256" key="2">
    <source>
        <dbReference type="SAM" id="Coils"/>
    </source>
</evidence>
<dbReference type="Gramene" id="VVA34021">
    <property type="protein sequence ID" value="VVA34021"/>
    <property type="gene ID" value="Prudul26B035052"/>
</dbReference>
<dbReference type="Proteomes" id="UP000327085">
    <property type="component" value="Chromosome 4"/>
</dbReference>
<dbReference type="OMA" id="CTANTAQ"/>
<feature type="region of interest" description="Disordered" evidence="3">
    <location>
        <begin position="470"/>
        <end position="515"/>
    </location>
</feature>
<dbReference type="InterPro" id="IPR040265">
    <property type="entry name" value="CHUP1/IPGA1-like"/>
</dbReference>
<feature type="region of interest" description="Disordered" evidence="3">
    <location>
        <begin position="890"/>
        <end position="911"/>
    </location>
</feature>
<gene>
    <name evidence="4" type="ORF">ALMOND_2B035052</name>
</gene>
<proteinExistence type="predicted"/>
<feature type="compositionally biased region" description="Pro residues" evidence="3">
    <location>
        <begin position="495"/>
        <end position="507"/>
    </location>
</feature>
<dbReference type="PANTHER" id="PTHR31342">
    <property type="entry name" value="PROTEIN CHUP1, CHLOROPLASTIC"/>
    <property type="match status" value="1"/>
</dbReference>
<protein>
    <recommendedName>
        <fullName evidence="6">Hydroxyproline-rich glycoprotein family protein</fullName>
    </recommendedName>
</protein>
<sequence>MREENPSESRARSIKFSDQNQIPKCQNVKGNSNASKLRSASSWGSHIVKGLAGDKKTKVQPTVTNKKPPLMGSDMANQKNSFVPSHPRVKRSLIGDLSCSVNGNQVHPQMHPTHRRQSSRDLFIELDHLRNLLRESKEREFQLQAELLECKRNPKVLELERELEVKRIELDGLARKVEFLEEEKTSLSEQLSALTSILDRNEGVTLKKEEQESSVASASGSVEMEVVELRRLNKELQLQKRNLACKLSSVTSQLASLAKASESDIVEKIKAEASALRHTNEDLCKQVEGLQMSRLNEVEELAYLRWVNSCLRNELQNSNSCSTTNSDKPLSPGSFERSSKSAGALPSRSSEYLEYGSVKRLNLIKKLKKWPIADEDLPNLECPDRLLDKSWVDSEEGRSPRRRHSISGSKCCAEELVQSNKRRQSDGFMCAQEMEKDTEPVASENFDLFFGNCHEINKIPASLDVEKRALRIPNPPPRPSCSISSGTKVDGSAQVPPPPPPPPPPPKFAMKTSTTGMVQRAPQVVEFYHSLMKRDSRKDSSNGGVCDGPDVANVRSSMIGEIENRSSHLLAIKADVETQGEFVNSLIREVNNAVYQNIDDVVAFVKWLDDELCFLVDERAVLKHFDWPEKKADTLREAAFGYRDLKKLESEVSSYKEDIRLPCDIALKKMVSLSEKMERTVYNLLRTREPLMRHCKEFQIPTDWMLDNGILSKIKFGSVKLAKMYMKRVAMELQSKAAAEKDPAMDYMLLQGVRFAFRIHQGDSTQTRCTRSRNFVTLLIFLTKSKEGKAVEGEGFNRTFLAYHLSKLHTETYNTFRRKQSGQTTCFGVVLSLAVNELEVLPQRTAWYQDKMFLTLTAQALGMSEGYMNSPEQDVLVSRGGCGLVRMRDKGEGNGGNGGSDGGGCVAGDGL</sequence>
<dbReference type="AlphaFoldDB" id="A0A5E4G2H2"/>
<feature type="compositionally biased region" description="Polar residues" evidence="3">
    <location>
        <begin position="16"/>
        <end position="44"/>
    </location>
</feature>
<feature type="coiled-coil region" evidence="2">
    <location>
        <begin position="222"/>
        <end position="286"/>
    </location>
</feature>